<evidence type="ECO:0000256" key="3">
    <source>
        <dbReference type="ARBA" id="ARBA00022692"/>
    </source>
</evidence>
<dbReference type="EMBL" id="AMQN01022912">
    <property type="status" value="NOT_ANNOTATED_CDS"/>
    <property type="molecule type" value="Genomic_DNA"/>
</dbReference>
<keyword evidence="6" id="KW-0675">Receptor</keyword>
<keyword evidence="3 6" id="KW-0812">Transmembrane</keyword>
<evidence type="ECO:0000313" key="11">
    <source>
        <dbReference type="Proteomes" id="UP000014760"/>
    </source>
</evidence>
<dbReference type="HOGENOM" id="CLU_009579_11_5_1"/>
<feature type="transmembrane region" description="Helical" evidence="7">
    <location>
        <begin position="20"/>
        <end position="42"/>
    </location>
</feature>
<evidence type="ECO:0000256" key="4">
    <source>
        <dbReference type="ARBA" id="ARBA00022989"/>
    </source>
</evidence>
<dbReference type="GO" id="GO:0005886">
    <property type="term" value="C:plasma membrane"/>
    <property type="evidence" value="ECO:0007669"/>
    <property type="project" value="UniProtKB-SubCell"/>
</dbReference>
<dbReference type="Pfam" id="PF00001">
    <property type="entry name" value="7tm_1"/>
    <property type="match status" value="1"/>
</dbReference>
<proteinExistence type="inferred from homology"/>
<evidence type="ECO:0000256" key="7">
    <source>
        <dbReference type="SAM" id="Phobius"/>
    </source>
</evidence>
<dbReference type="InterPro" id="IPR017452">
    <property type="entry name" value="GPCR_Rhodpsn_7TM"/>
</dbReference>
<dbReference type="EMBL" id="KB300794">
    <property type="protein sequence ID" value="ELU06295.1"/>
    <property type="molecule type" value="Genomic_DNA"/>
</dbReference>
<sequence>MSSGISPSRFVSRPWHTALIGVFHVIVTSGIPGNVMVITAYIKWPALRTSPSTLVVVNQSVADLLTCLVITPYAWFNFTAEGSEFIGQQKVLCLLFLFASTIAVVSSTFNIFILSIERFICIVLPYHYYNWVSVESVKKWIIALWTVVILSNCQPLFGWNNFRSGRGCSPSSVYSNNFVTSMFLAPNLALSVLTALANLAICWVAFRLRNKVADLGNSEDNQHTQVTRADLKIMKMFLMVVGAFYATWLPYTAIFLLFYTRPAWMRNGVPELLILFYDLARVLVFANPAINSVIYAFKNKDIREALLKMLRSRNN</sequence>
<dbReference type="AlphaFoldDB" id="R7UJB1"/>
<name>R7UJB1_CAPTE</name>
<comment type="subcellular location">
    <subcellularLocation>
        <location evidence="1">Cell membrane</location>
        <topology evidence="1">Multi-pass membrane protein</topology>
    </subcellularLocation>
</comment>
<dbReference type="OMA" id="WYVSANY"/>
<dbReference type="PRINTS" id="PR00237">
    <property type="entry name" value="GPCRRHODOPSN"/>
</dbReference>
<dbReference type="PROSITE" id="PS00237">
    <property type="entry name" value="G_PROTEIN_RECEP_F1_1"/>
    <property type="match status" value="1"/>
</dbReference>
<keyword evidence="5 7" id="KW-0472">Membrane</keyword>
<keyword evidence="11" id="KW-1185">Reference proteome</keyword>
<dbReference type="OrthoDB" id="5965749at2759"/>
<evidence type="ECO:0000256" key="2">
    <source>
        <dbReference type="ARBA" id="ARBA00022475"/>
    </source>
</evidence>
<protein>
    <recommendedName>
        <fullName evidence="8">G-protein coupled receptors family 1 profile domain-containing protein</fullName>
    </recommendedName>
</protein>
<dbReference type="PROSITE" id="PS50262">
    <property type="entry name" value="G_PROTEIN_RECEP_F1_2"/>
    <property type="match status" value="1"/>
</dbReference>
<dbReference type="Gene3D" id="1.20.1070.10">
    <property type="entry name" value="Rhodopsin 7-helix transmembrane proteins"/>
    <property type="match status" value="1"/>
</dbReference>
<dbReference type="STRING" id="283909.R7UJB1"/>
<dbReference type="InterPro" id="IPR000276">
    <property type="entry name" value="GPCR_Rhodpsn"/>
</dbReference>
<dbReference type="CDD" id="cd00637">
    <property type="entry name" value="7tm_classA_rhodopsin-like"/>
    <property type="match status" value="1"/>
</dbReference>
<comment type="similarity">
    <text evidence="6">Belongs to the G-protein coupled receptor 1 family.</text>
</comment>
<feature type="transmembrane region" description="Helical" evidence="7">
    <location>
        <begin position="182"/>
        <end position="206"/>
    </location>
</feature>
<accession>R7UJB1</accession>
<keyword evidence="4 7" id="KW-1133">Transmembrane helix</keyword>
<organism evidence="9">
    <name type="scientific">Capitella teleta</name>
    <name type="common">Polychaete worm</name>
    <dbReference type="NCBI Taxonomy" id="283909"/>
    <lineage>
        <taxon>Eukaryota</taxon>
        <taxon>Metazoa</taxon>
        <taxon>Spiralia</taxon>
        <taxon>Lophotrochozoa</taxon>
        <taxon>Annelida</taxon>
        <taxon>Polychaeta</taxon>
        <taxon>Sedentaria</taxon>
        <taxon>Scolecida</taxon>
        <taxon>Capitellidae</taxon>
        <taxon>Capitella</taxon>
    </lineage>
</organism>
<keyword evidence="6" id="KW-0297">G-protein coupled receptor</keyword>
<gene>
    <name evidence="9" type="ORF">CAPTEDRAFT_144126</name>
</gene>
<dbReference type="SUPFAM" id="SSF81321">
    <property type="entry name" value="Family A G protein-coupled receptor-like"/>
    <property type="match status" value="1"/>
</dbReference>
<reference evidence="9 11" key="2">
    <citation type="journal article" date="2013" name="Nature">
        <title>Insights into bilaterian evolution from three spiralian genomes.</title>
        <authorList>
            <person name="Simakov O."/>
            <person name="Marletaz F."/>
            <person name="Cho S.J."/>
            <person name="Edsinger-Gonzales E."/>
            <person name="Havlak P."/>
            <person name="Hellsten U."/>
            <person name="Kuo D.H."/>
            <person name="Larsson T."/>
            <person name="Lv J."/>
            <person name="Arendt D."/>
            <person name="Savage R."/>
            <person name="Osoegawa K."/>
            <person name="de Jong P."/>
            <person name="Grimwood J."/>
            <person name="Chapman J.A."/>
            <person name="Shapiro H."/>
            <person name="Aerts A."/>
            <person name="Otillar R.P."/>
            <person name="Terry A.Y."/>
            <person name="Boore J.L."/>
            <person name="Grigoriev I.V."/>
            <person name="Lindberg D.R."/>
            <person name="Seaver E.C."/>
            <person name="Weisblat D.A."/>
            <person name="Putnam N.H."/>
            <person name="Rokhsar D.S."/>
        </authorList>
    </citation>
    <scope>NUCLEOTIDE SEQUENCE</scope>
    <source>
        <strain evidence="9 11">I ESC-2004</strain>
    </source>
</reference>
<reference evidence="11" key="1">
    <citation type="submission" date="2012-12" db="EMBL/GenBank/DDBJ databases">
        <authorList>
            <person name="Hellsten U."/>
            <person name="Grimwood J."/>
            <person name="Chapman J.A."/>
            <person name="Shapiro H."/>
            <person name="Aerts A."/>
            <person name="Otillar R.P."/>
            <person name="Terry A.Y."/>
            <person name="Boore J.L."/>
            <person name="Simakov O."/>
            <person name="Marletaz F."/>
            <person name="Cho S.-J."/>
            <person name="Edsinger-Gonzales E."/>
            <person name="Havlak P."/>
            <person name="Kuo D.-H."/>
            <person name="Larsson T."/>
            <person name="Lv J."/>
            <person name="Arendt D."/>
            <person name="Savage R."/>
            <person name="Osoegawa K."/>
            <person name="de Jong P."/>
            <person name="Lindberg D.R."/>
            <person name="Seaver E.C."/>
            <person name="Weisblat D.A."/>
            <person name="Putnam N.H."/>
            <person name="Grigoriev I.V."/>
            <person name="Rokhsar D.S."/>
        </authorList>
    </citation>
    <scope>NUCLEOTIDE SEQUENCE</scope>
    <source>
        <strain evidence="11">I ESC-2004</strain>
    </source>
</reference>
<evidence type="ECO:0000256" key="1">
    <source>
        <dbReference type="ARBA" id="ARBA00004651"/>
    </source>
</evidence>
<evidence type="ECO:0000256" key="5">
    <source>
        <dbReference type="ARBA" id="ARBA00023136"/>
    </source>
</evidence>
<evidence type="ECO:0000256" key="6">
    <source>
        <dbReference type="RuleBase" id="RU000688"/>
    </source>
</evidence>
<dbReference type="EnsemblMetazoa" id="CapteT144126">
    <property type="protein sequence ID" value="CapteP144126"/>
    <property type="gene ID" value="CapteG144126"/>
</dbReference>
<feature type="domain" description="G-protein coupled receptors family 1 profile" evidence="8">
    <location>
        <begin position="33"/>
        <end position="295"/>
    </location>
</feature>
<feature type="transmembrane region" description="Helical" evidence="7">
    <location>
        <begin position="140"/>
        <end position="162"/>
    </location>
</feature>
<evidence type="ECO:0000313" key="9">
    <source>
        <dbReference type="EMBL" id="ELU06295.1"/>
    </source>
</evidence>
<feature type="transmembrane region" description="Helical" evidence="7">
    <location>
        <begin position="54"/>
        <end position="75"/>
    </location>
</feature>
<feature type="transmembrane region" description="Helical" evidence="7">
    <location>
        <begin position="95"/>
        <end position="128"/>
    </location>
</feature>
<keyword evidence="6" id="KW-0807">Transducer</keyword>
<keyword evidence="2" id="KW-1003">Cell membrane</keyword>
<dbReference type="Proteomes" id="UP000014760">
    <property type="component" value="Unassembled WGS sequence"/>
</dbReference>
<dbReference type="GO" id="GO:0004930">
    <property type="term" value="F:G protein-coupled receptor activity"/>
    <property type="evidence" value="ECO:0007669"/>
    <property type="project" value="UniProtKB-KW"/>
</dbReference>
<dbReference type="PANTHER" id="PTHR22750">
    <property type="entry name" value="G-PROTEIN COUPLED RECEPTOR"/>
    <property type="match status" value="1"/>
</dbReference>
<dbReference type="SMART" id="SM01381">
    <property type="entry name" value="7TM_GPCR_Srsx"/>
    <property type="match status" value="1"/>
</dbReference>
<feature type="transmembrane region" description="Helical" evidence="7">
    <location>
        <begin position="279"/>
        <end position="297"/>
    </location>
</feature>
<evidence type="ECO:0000313" key="10">
    <source>
        <dbReference type="EnsemblMetazoa" id="CapteP144126"/>
    </source>
</evidence>
<reference evidence="10" key="3">
    <citation type="submission" date="2015-06" db="UniProtKB">
        <authorList>
            <consortium name="EnsemblMetazoa"/>
        </authorList>
    </citation>
    <scope>IDENTIFICATION</scope>
</reference>
<feature type="transmembrane region" description="Helical" evidence="7">
    <location>
        <begin position="237"/>
        <end position="259"/>
    </location>
</feature>
<evidence type="ECO:0000259" key="8">
    <source>
        <dbReference type="PROSITE" id="PS50262"/>
    </source>
</evidence>